<keyword evidence="1" id="KW-0808">Transferase</keyword>
<name>A0ACC7NIV0_9BURK</name>
<evidence type="ECO:0000313" key="2">
    <source>
        <dbReference type="Proteomes" id="UP001629235"/>
    </source>
</evidence>
<accession>A0ACC7NIV0</accession>
<proteinExistence type="predicted"/>
<organism evidence="1 2">
    <name type="scientific">Paraburkholderia rhynchosiae</name>
    <dbReference type="NCBI Taxonomy" id="487049"/>
    <lineage>
        <taxon>Bacteria</taxon>
        <taxon>Pseudomonadati</taxon>
        <taxon>Pseudomonadota</taxon>
        <taxon>Betaproteobacteria</taxon>
        <taxon>Burkholderiales</taxon>
        <taxon>Burkholderiaceae</taxon>
        <taxon>Paraburkholderia</taxon>
    </lineage>
</organism>
<keyword evidence="2" id="KW-1185">Reference proteome</keyword>
<sequence length="424" mass="44393">MAIVEVKVPQLSESVSEATMLQWKKKPGEAVAVDEILIEVETDKVVLEVPAPSAGVLVQVIANDGDTVVADQVIAKIDTEGTASAAAVEAEVKPAPAATAAPAAAPAAQAAAATGANTAASPAAGKLMAEKGLASGDVAGTGRDGRITKGDVLTAGAPAAKAAPAPAAAPKAAKPSLPDVKAPASADQWLRDRPEQRVPMSRLRARIAERLLESQQTNAILTTFNEVNMAPVMDLRNKYKDKFEKEHGVKLGFMSFFVKAAVHALKKFPLVNASIDGNDIVYHGYFDIGIAVGSPRGLVVPILRNADQLSLAEIEKKIAEFGQKAKDGKLSIEEMTGGTFSISNGGVFGSMLSTPIINPPQSAILGVHATKERAVVENGQIVIRPMNYLALSYDHRIIDGREAVLSLVAMKDALEDPARLLLDL</sequence>
<protein>
    <submittedName>
        <fullName evidence="1">2-oxoglutarate dehydrogenase complex dihydrolipoyllysine-residue succinyltransferase</fullName>
        <ecNumber evidence="1">2.3.1.61</ecNumber>
    </submittedName>
</protein>
<evidence type="ECO:0000313" key="1">
    <source>
        <dbReference type="EMBL" id="MFM0107493.1"/>
    </source>
</evidence>
<dbReference type="EMBL" id="JAQQDW010000082">
    <property type="protein sequence ID" value="MFM0107493.1"/>
    <property type="molecule type" value="Genomic_DNA"/>
</dbReference>
<comment type="caution">
    <text evidence="1">The sequence shown here is derived from an EMBL/GenBank/DDBJ whole genome shotgun (WGS) entry which is preliminary data.</text>
</comment>
<dbReference type="Proteomes" id="UP001629235">
    <property type="component" value="Unassembled WGS sequence"/>
</dbReference>
<gene>
    <name evidence="1" type="primary">odhB</name>
    <name evidence="1" type="ORF">PQR01_29515</name>
</gene>
<keyword evidence="1" id="KW-0012">Acyltransferase</keyword>
<dbReference type="EC" id="2.3.1.61" evidence="1"/>
<reference evidence="1 2" key="1">
    <citation type="journal article" date="2024" name="Chem. Sci.">
        <title>Discovery of megapolipeptins by genome mining of a Burkholderiales bacteria collection.</title>
        <authorList>
            <person name="Paulo B.S."/>
            <person name="Recchia M.J.J."/>
            <person name="Lee S."/>
            <person name="Fergusson C.H."/>
            <person name="Romanowski S.B."/>
            <person name="Hernandez A."/>
            <person name="Krull N."/>
            <person name="Liu D.Y."/>
            <person name="Cavanagh H."/>
            <person name="Bos A."/>
            <person name="Gray C.A."/>
            <person name="Murphy B.T."/>
            <person name="Linington R.G."/>
            <person name="Eustaquio A.S."/>
        </authorList>
    </citation>
    <scope>NUCLEOTIDE SEQUENCE [LARGE SCALE GENOMIC DNA]</scope>
    <source>
        <strain evidence="1 2">RL18-126-BIB-B</strain>
    </source>
</reference>